<keyword evidence="1" id="KW-0812">Transmembrane</keyword>
<sequence length="288" mass="33118">MEKWVFFLFNGFVVGSGEDQKWRKDWFGMLETMIIEGVLSHSHDTSVWLLVVVKTVLCLGWVFFCLTIYGFDRNCNPSIGMHLLPCRKRRVAGETGKKMSKEDLLLLDFWMSPFWMRVKIALAEKRLNYESKEKDLFDGKTCACSRSQACFWADYIDKKLFDATCTVWKSTGEAVGVAKKDFIEVLKVLEEALWEKKFFGGETFGFVDIVAIPMANWFYASEKFGNFTVEAECPKLSAWIKRSMQRNSVAKALPDPEKVYGFVVMFRKMQGIEKSNACIYAPSTLCNN</sequence>
<comment type="caution">
    <text evidence="3">The sequence shown here is derived from an EMBL/GenBank/DDBJ whole genome shotgun (WGS) entry which is preliminary data.</text>
</comment>
<keyword evidence="1" id="KW-1133">Transmembrane helix</keyword>
<organism evidence="3 4">
    <name type="scientific">Populus tomentosa</name>
    <name type="common">Chinese white poplar</name>
    <dbReference type="NCBI Taxonomy" id="118781"/>
    <lineage>
        <taxon>Eukaryota</taxon>
        <taxon>Viridiplantae</taxon>
        <taxon>Streptophyta</taxon>
        <taxon>Embryophyta</taxon>
        <taxon>Tracheophyta</taxon>
        <taxon>Spermatophyta</taxon>
        <taxon>Magnoliopsida</taxon>
        <taxon>eudicotyledons</taxon>
        <taxon>Gunneridae</taxon>
        <taxon>Pentapetalae</taxon>
        <taxon>rosids</taxon>
        <taxon>fabids</taxon>
        <taxon>Malpighiales</taxon>
        <taxon>Salicaceae</taxon>
        <taxon>Saliceae</taxon>
        <taxon>Populus</taxon>
    </lineage>
</organism>
<evidence type="ECO:0000256" key="1">
    <source>
        <dbReference type="SAM" id="Phobius"/>
    </source>
</evidence>
<name>A0A8X8D5H9_POPTO</name>
<evidence type="ECO:0000313" key="3">
    <source>
        <dbReference type="EMBL" id="KAG6779034.1"/>
    </source>
</evidence>
<proteinExistence type="predicted"/>
<dbReference type="InterPro" id="IPR010987">
    <property type="entry name" value="Glutathione-S-Trfase_C-like"/>
</dbReference>
<feature type="transmembrane region" description="Helical" evidence="1">
    <location>
        <begin position="47"/>
        <end position="71"/>
    </location>
</feature>
<dbReference type="GO" id="GO:0006749">
    <property type="term" value="P:glutathione metabolic process"/>
    <property type="evidence" value="ECO:0007669"/>
    <property type="project" value="InterPro"/>
</dbReference>
<keyword evidence="1" id="KW-0472">Membrane</keyword>
<dbReference type="CDD" id="cd03185">
    <property type="entry name" value="GST_C_Tau"/>
    <property type="match status" value="1"/>
</dbReference>
<gene>
    <name evidence="3" type="ORF">POTOM_015399</name>
</gene>
<accession>A0A8X8D5H9</accession>
<dbReference type="Pfam" id="PF13410">
    <property type="entry name" value="GST_C_2"/>
    <property type="match status" value="1"/>
</dbReference>
<dbReference type="GO" id="GO:0005737">
    <property type="term" value="C:cytoplasm"/>
    <property type="evidence" value="ECO:0007669"/>
    <property type="project" value="TreeGrafter"/>
</dbReference>
<dbReference type="InterPro" id="IPR045073">
    <property type="entry name" value="Omega/Tau-like"/>
</dbReference>
<reference evidence="3" key="1">
    <citation type="journal article" date="2020" name="bioRxiv">
        <title>Hybrid origin of Populus tomentosa Carr. identified through genome sequencing and phylogenomic analysis.</title>
        <authorList>
            <person name="An X."/>
            <person name="Gao K."/>
            <person name="Chen Z."/>
            <person name="Li J."/>
            <person name="Yang X."/>
            <person name="Yang X."/>
            <person name="Zhou J."/>
            <person name="Guo T."/>
            <person name="Zhao T."/>
            <person name="Huang S."/>
            <person name="Miao D."/>
            <person name="Khan W.U."/>
            <person name="Rao P."/>
            <person name="Ye M."/>
            <person name="Lei B."/>
            <person name="Liao W."/>
            <person name="Wang J."/>
            <person name="Ji L."/>
            <person name="Li Y."/>
            <person name="Guo B."/>
            <person name="Mustafa N.S."/>
            <person name="Li S."/>
            <person name="Yun Q."/>
            <person name="Keller S.R."/>
            <person name="Mao J."/>
            <person name="Zhang R."/>
            <person name="Strauss S.H."/>
        </authorList>
    </citation>
    <scope>NUCLEOTIDE SEQUENCE</scope>
    <source>
        <strain evidence="3">GM15</strain>
        <tissue evidence="3">Leaf</tissue>
    </source>
</reference>
<dbReference type="FunFam" id="1.20.1050.10:FF:000018">
    <property type="entry name" value="Glutathione S-transferase U20"/>
    <property type="match status" value="1"/>
</dbReference>
<evidence type="ECO:0000259" key="2">
    <source>
        <dbReference type="PROSITE" id="PS50405"/>
    </source>
</evidence>
<evidence type="ECO:0000313" key="4">
    <source>
        <dbReference type="Proteomes" id="UP000886885"/>
    </source>
</evidence>
<feature type="domain" description="GST C-terminal" evidence="2">
    <location>
        <begin position="142"/>
        <end position="262"/>
    </location>
</feature>
<keyword evidence="4" id="KW-1185">Reference proteome</keyword>
<dbReference type="PROSITE" id="PS50405">
    <property type="entry name" value="GST_CTER"/>
    <property type="match status" value="1"/>
</dbReference>
<dbReference type="EMBL" id="JAAWWB010000007">
    <property type="protein sequence ID" value="KAG6779034.1"/>
    <property type="molecule type" value="Genomic_DNA"/>
</dbReference>
<dbReference type="AlphaFoldDB" id="A0A8X8D5H9"/>
<protein>
    <recommendedName>
        <fullName evidence="2">GST C-terminal domain-containing protein</fullName>
    </recommendedName>
</protein>
<dbReference type="GO" id="GO:0004364">
    <property type="term" value="F:glutathione transferase activity"/>
    <property type="evidence" value="ECO:0007669"/>
    <property type="project" value="InterPro"/>
</dbReference>
<dbReference type="PANTHER" id="PTHR11260:SF547">
    <property type="entry name" value="GLUTATHIONE S-TRANSFERASE"/>
    <property type="match status" value="1"/>
</dbReference>
<dbReference type="PANTHER" id="PTHR11260">
    <property type="entry name" value="GLUTATHIONE S-TRANSFERASE, GST, SUPERFAMILY, GST DOMAIN CONTAINING"/>
    <property type="match status" value="1"/>
</dbReference>
<dbReference type="Proteomes" id="UP000886885">
    <property type="component" value="Chromosome 4A"/>
</dbReference>
<dbReference type="InterPro" id="IPR045074">
    <property type="entry name" value="GST_C_Tau"/>
</dbReference>